<dbReference type="EMBL" id="ABEXCJ040000001">
    <property type="protein sequence ID" value="ELR5216192.1"/>
    <property type="molecule type" value="Genomic_DNA"/>
</dbReference>
<name>A0A427HMM2_PRORE</name>
<dbReference type="OrthoDB" id="6465866at2"/>
<evidence type="ECO:0000313" key="2">
    <source>
        <dbReference type="EMBL" id="EMR4588379.1"/>
    </source>
</evidence>
<dbReference type="Proteomes" id="UP000682358">
    <property type="component" value="Chromosome"/>
</dbReference>
<dbReference type="RefSeq" id="WP_125890884.1">
    <property type="nucleotide sequence ID" value="NZ_CAHPQZ010000004.1"/>
</dbReference>
<evidence type="ECO:0000313" key="1">
    <source>
        <dbReference type="EMBL" id="ELR5216192.1"/>
    </source>
</evidence>
<gene>
    <name evidence="3" type="ORF">KOF27_11720</name>
    <name evidence="2" type="ORF">M0K77_000646</name>
    <name evidence="1" type="ORF">M0K77_RS03230</name>
</gene>
<proteinExistence type="predicted"/>
<accession>A0A427HMM2</accession>
<reference evidence="1" key="2">
    <citation type="submission" date="2023-10" db="EMBL/GenBank/DDBJ databases">
        <authorList>
            <consortium name="Clinical and Environmental Microbiology Branch: Whole genome sequencing antimicrobial resistance pathogens in the healthcare setting"/>
        </authorList>
    </citation>
    <scope>NUCLEOTIDE SEQUENCE</scope>
    <source>
        <strain evidence="1">2020QW-00022</strain>
    </source>
</reference>
<organism evidence="1">
    <name type="scientific">Providencia rettgeri</name>
    <dbReference type="NCBI Taxonomy" id="587"/>
    <lineage>
        <taxon>Bacteria</taxon>
        <taxon>Pseudomonadati</taxon>
        <taxon>Pseudomonadota</taxon>
        <taxon>Gammaproteobacteria</taxon>
        <taxon>Enterobacterales</taxon>
        <taxon>Morganellaceae</taxon>
        <taxon>Providencia</taxon>
    </lineage>
</organism>
<dbReference type="EMBL" id="CP076405">
    <property type="protein sequence ID" value="QWQ19314.1"/>
    <property type="molecule type" value="Genomic_DNA"/>
</dbReference>
<sequence length="51" mass="5867">MSNMKTEVVVVRLTKHERALLDTVKTKPLLADWLKEIAMAEVKQQENKKSS</sequence>
<dbReference type="EMBL" id="ABEXCJ050000001">
    <property type="protein sequence ID" value="EMR4588379.1"/>
    <property type="molecule type" value="Genomic_DNA"/>
</dbReference>
<evidence type="ECO:0000313" key="3">
    <source>
        <dbReference type="EMBL" id="QWQ19314.1"/>
    </source>
</evidence>
<protein>
    <submittedName>
        <fullName evidence="1">MbeCy</fullName>
    </submittedName>
</protein>
<reference evidence="3" key="1">
    <citation type="submission" date="2021-06" db="EMBL/GenBank/DDBJ databases">
        <title>Emergence of genetically related NDM-1-producing Providencia rettgeri strains in Argentina.</title>
        <authorList>
            <person name="Pasteran F."/>
            <person name="Meo A."/>
            <person name="Gomez S."/>
            <person name="Derdoy L."/>
            <person name="Albronoz E."/>
            <person name="Faccone D."/>
            <person name="Guerriero L."/>
            <person name="Archuby D."/>
            <person name="Tarzia A."/>
            <person name="Lopez M."/>
            <person name="Corso A."/>
        </authorList>
    </citation>
    <scope>NUCLEOTIDE SEQUENCE</scope>
    <source>
        <strain evidence="3">PreM15628</strain>
    </source>
</reference>
<dbReference type="AlphaFoldDB" id="A0A427HMM2"/>